<dbReference type="RefSeq" id="WP_075730342.1">
    <property type="nucleotide sequence ID" value="NZ_BJNB01000016.1"/>
</dbReference>
<dbReference type="GeneID" id="82880957"/>
<dbReference type="Proteomes" id="UP000315353">
    <property type="component" value="Unassembled WGS sequence"/>
</dbReference>
<proteinExistence type="predicted"/>
<evidence type="ECO:0000256" key="1">
    <source>
        <dbReference type="SAM" id="MobiDB-lite"/>
    </source>
</evidence>
<organism evidence="2 4">
    <name type="scientific">Corynebacterium flavescens</name>
    <dbReference type="NCBI Taxonomy" id="28028"/>
    <lineage>
        <taxon>Bacteria</taxon>
        <taxon>Bacillati</taxon>
        <taxon>Actinomycetota</taxon>
        <taxon>Actinomycetes</taxon>
        <taxon>Mycobacteriales</taxon>
        <taxon>Corynebacteriaceae</taxon>
        <taxon>Corynebacterium</taxon>
    </lineage>
</organism>
<keyword evidence="4" id="KW-1185">Reference proteome</keyword>
<gene>
    <name evidence="3" type="ORF">CFL01nite_12310</name>
    <name evidence="2" type="ORF">CFLV_09635</name>
</gene>
<evidence type="ECO:0000313" key="2">
    <source>
        <dbReference type="EMBL" id="APT87410.1"/>
    </source>
</evidence>
<dbReference type="EMBL" id="CP009246">
    <property type="protein sequence ID" value="APT87410.1"/>
    <property type="molecule type" value="Genomic_DNA"/>
</dbReference>
<accession>A0A1L7CNJ4</accession>
<reference evidence="2 4" key="1">
    <citation type="submission" date="2014-08" db="EMBL/GenBank/DDBJ databases">
        <title>Complete genome sequence of Corynebacterium flavescens OJ8(T)(=DSM 20296(T)), isolated from cheese.</title>
        <authorList>
            <person name="Ruckert C."/>
            <person name="Albersmeier A."/>
            <person name="Winkler A."/>
            <person name="Kalinowski J."/>
        </authorList>
    </citation>
    <scope>NUCLEOTIDE SEQUENCE [LARGE SCALE GENOMIC DNA]</scope>
    <source>
        <strain evidence="2 4">OJ8</strain>
    </source>
</reference>
<evidence type="ECO:0000313" key="4">
    <source>
        <dbReference type="Proteomes" id="UP000185479"/>
    </source>
</evidence>
<dbReference type="Proteomes" id="UP000185479">
    <property type="component" value="Chromosome"/>
</dbReference>
<name>A0A1L7CNJ4_CORFL</name>
<evidence type="ECO:0000313" key="3">
    <source>
        <dbReference type="EMBL" id="GEB97736.1"/>
    </source>
</evidence>
<sequence length="133" mass="14972">MSNLEKAVEIIAEARRTAPRVRDMQDHVSPHIAQALADAGLLAPDLPTPTMTPESHPGWAQWHREEWDSEPPEAVWQTPGKDEWWISYSKEYGLYGGWTEFPEEALEGLNPEDMKAIAGVFLAAANYAEEKNQ</sequence>
<evidence type="ECO:0000313" key="5">
    <source>
        <dbReference type="Proteomes" id="UP000315353"/>
    </source>
</evidence>
<reference evidence="3 5" key="2">
    <citation type="submission" date="2019-06" db="EMBL/GenBank/DDBJ databases">
        <title>Whole genome shotgun sequence of Corynebacterium flavescens NBRC 14136.</title>
        <authorList>
            <person name="Hosoyama A."/>
            <person name="Uohara A."/>
            <person name="Ohji S."/>
            <person name="Ichikawa N."/>
        </authorList>
    </citation>
    <scope>NUCLEOTIDE SEQUENCE [LARGE SCALE GENOMIC DNA]</scope>
    <source>
        <strain evidence="3 5">NBRC 14136</strain>
    </source>
</reference>
<dbReference type="KEGG" id="cfc:CFLV_09635"/>
<dbReference type="EMBL" id="BJNB01000016">
    <property type="protein sequence ID" value="GEB97736.1"/>
    <property type="molecule type" value="Genomic_DNA"/>
</dbReference>
<dbReference type="AlphaFoldDB" id="A0A1L7CNJ4"/>
<protein>
    <submittedName>
        <fullName evidence="2">Uncharacterized protein</fullName>
    </submittedName>
</protein>
<dbReference type="STRING" id="28028.CFLV_09635"/>
<feature type="region of interest" description="Disordered" evidence="1">
    <location>
        <begin position="43"/>
        <end position="76"/>
    </location>
</feature>